<evidence type="ECO:0000256" key="3">
    <source>
        <dbReference type="ARBA" id="ARBA00024344"/>
    </source>
</evidence>
<dbReference type="Pfam" id="PF07875">
    <property type="entry name" value="Coat_F"/>
    <property type="match status" value="1"/>
</dbReference>
<keyword evidence="5" id="KW-1185">Reference proteome</keyword>
<sequence>MEQQNQQQQMQINQGNEGMQHMNHGGHEVFDMHEVLSGMIGTLEQYMMFRQHVQDSELLDILNRQHQFILSQYNITTECFRTGQKPSQETATYMMKEDRQFVYGLKNTQPKKPKQSPQQIDDACISSFMLSLIKSCSSALAMAAPEVTNPVCRRVLADQIPHYIEMAYEIFLYQNKHGYYQVPQLSPQDMQKMLTAFAPAQGQTQMQMPPNNGAGQQRPIH</sequence>
<comment type="caution">
    <text evidence="4">The sequence shown here is derived from an EMBL/GenBank/DDBJ whole genome shotgun (WGS) entry which is preliminary data.</text>
</comment>
<evidence type="ECO:0000256" key="2">
    <source>
        <dbReference type="ARBA" id="ARBA00024325"/>
    </source>
</evidence>
<keyword evidence="1" id="KW-0749">Sporulation</keyword>
<dbReference type="GeneID" id="92788826"/>
<evidence type="ECO:0000313" key="5">
    <source>
        <dbReference type="Proteomes" id="UP000187367"/>
    </source>
</evidence>
<proteinExistence type="inferred from homology"/>
<name>A0A1R1QNE1_9BACI</name>
<dbReference type="Gene3D" id="1.20.1260.10">
    <property type="match status" value="1"/>
</dbReference>
<keyword evidence="4" id="KW-0946">Virion</keyword>
<dbReference type="EMBL" id="MTJL01000016">
    <property type="protein sequence ID" value="OMI06190.1"/>
    <property type="molecule type" value="Genomic_DNA"/>
</dbReference>
<protein>
    <submittedName>
        <fullName evidence="4">Spore coat protein</fullName>
    </submittedName>
</protein>
<accession>A0A1R1RVT0</accession>
<keyword evidence="4" id="KW-0167">Capsid protein</keyword>
<comment type="subcellular location">
    <subcellularLocation>
        <location evidence="2">Spore coat</location>
    </subcellularLocation>
</comment>
<gene>
    <name evidence="4" type="ORF">BW143_09685</name>
</gene>
<evidence type="ECO:0000256" key="1">
    <source>
        <dbReference type="ARBA" id="ARBA00022969"/>
    </source>
</evidence>
<dbReference type="InterPro" id="IPR012347">
    <property type="entry name" value="Ferritin-like"/>
</dbReference>
<dbReference type="PANTHER" id="PTHR39183:SF1">
    <property type="entry name" value="SPORE COAT PROTEIN F-LIKE PROTEIN YHCQ"/>
    <property type="match status" value="1"/>
</dbReference>
<accession>A0A1R1QNE1</accession>
<dbReference type="PANTHER" id="PTHR39183">
    <property type="entry name" value="SPORE COAT PROTEIN F-LIKE PROTEIN YHCQ"/>
    <property type="match status" value="1"/>
</dbReference>
<evidence type="ECO:0000313" key="4">
    <source>
        <dbReference type="EMBL" id="OMI06190.1"/>
    </source>
</evidence>
<dbReference type="OrthoDB" id="2577233at2"/>
<reference evidence="4 5" key="1">
    <citation type="submission" date="2017-01" db="EMBL/GenBank/DDBJ databases">
        <title>Bacillus phylogenomics.</title>
        <authorList>
            <person name="Dunlap C."/>
        </authorList>
    </citation>
    <scope>NUCLEOTIDE SEQUENCE [LARGE SCALE GENOMIC DNA]</scope>
    <source>
        <strain evidence="4 5">NRRL B-41282</strain>
    </source>
</reference>
<dbReference type="InterPro" id="IPR012851">
    <property type="entry name" value="Spore_coat_CotF-like"/>
</dbReference>
<dbReference type="Proteomes" id="UP000187367">
    <property type="component" value="Unassembled WGS sequence"/>
</dbReference>
<dbReference type="GO" id="GO:0030435">
    <property type="term" value="P:sporulation resulting in formation of a cellular spore"/>
    <property type="evidence" value="ECO:0007669"/>
    <property type="project" value="UniProtKB-KW"/>
</dbReference>
<dbReference type="AlphaFoldDB" id="A0A1R1QNE1"/>
<dbReference type="RefSeq" id="WP_076761523.1">
    <property type="nucleotide sequence ID" value="NZ_CP133085.1"/>
</dbReference>
<organism evidence="4 5">
    <name type="scientific">Bacillus swezeyi</name>
    <dbReference type="NCBI Taxonomy" id="1925020"/>
    <lineage>
        <taxon>Bacteria</taxon>
        <taxon>Bacillati</taxon>
        <taxon>Bacillota</taxon>
        <taxon>Bacilli</taxon>
        <taxon>Bacillales</taxon>
        <taxon>Bacillaceae</taxon>
        <taxon>Bacillus</taxon>
    </lineage>
</organism>
<comment type="similarity">
    <text evidence="3">Belongs to the CotF family.</text>
</comment>